<evidence type="ECO:0000256" key="2">
    <source>
        <dbReference type="ARBA" id="ARBA00022980"/>
    </source>
</evidence>
<dbReference type="SUPFAM" id="SSF53448">
    <property type="entry name" value="Nucleotide-diphospho-sugar transferases"/>
    <property type="match status" value="1"/>
</dbReference>
<dbReference type="PROSITE" id="PS00054">
    <property type="entry name" value="RIBOSOMAL_S11"/>
    <property type="match status" value="1"/>
</dbReference>
<reference evidence="7" key="1">
    <citation type="submission" date="2014-09" db="EMBL/GenBank/DDBJ databases">
        <title>Draft genome sequence of an oleaginous Mucoromycotina fungus Mucor ambiguus NBRC6742.</title>
        <authorList>
            <person name="Takeda I."/>
            <person name="Yamane N."/>
            <person name="Morita T."/>
            <person name="Tamano K."/>
            <person name="Machida M."/>
            <person name="Baker S."/>
            <person name="Koike H."/>
        </authorList>
    </citation>
    <scope>NUCLEOTIDE SEQUENCE</scope>
    <source>
        <strain evidence="7">NBRC 6742</strain>
    </source>
</reference>
<organism evidence="7">
    <name type="scientific">Mucor ambiguus</name>
    <dbReference type="NCBI Taxonomy" id="91626"/>
    <lineage>
        <taxon>Eukaryota</taxon>
        <taxon>Fungi</taxon>
        <taxon>Fungi incertae sedis</taxon>
        <taxon>Mucoromycota</taxon>
        <taxon>Mucoromycotina</taxon>
        <taxon>Mucoromycetes</taxon>
        <taxon>Mucorales</taxon>
        <taxon>Mucorineae</taxon>
        <taxon>Mucoraceae</taxon>
        <taxon>Mucor</taxon>
    </lineage>
</organism>
<evidence type="ECO:0000256" key="6">
    <source>
        <dbReference type="SAM" id="MobiDB-lite"/>
    </source>
</evidence>
<dbReference type="Proteomes" id="UP000053815">
    <property type="component" value="Unassembled WGS sequence"/>
</dbReference>
<dbReference type="EMBL" id="DF836293">
    <property type="protein sequence ID" value="GAN01044.1"/>
    <property type="molecule type" value="Genomic_DNA"/>
</dbReference>
<protein>
    <submittedName>
        <fullName evidence="7">40S ribosomal protein S14</fullName>
    </submittedName>
</protein>
<dbReference type="InterPro" id="IPR052086">
    <property type="entry name" value="Mannan_Polymerase_Subunit"/>
</dbReference>
<comment type="similarity">
    <text evidence="4">Belongs to the ANP1/MMN9/VAN1 family.</text>
</comment>
<dbReference type="InterPro" id="IPR029044">
    <property type="entry name" value="Nucleotide-diphossugar_trans"/>
</dbReference>
<keyword evidence="2 5" id="KW-0689">Ribosomal protein</keyword>
<name>A0A0C9M472_9FUNG</name>
<dbReference type="InterPro" id="IPR036967">
    <property type="entry name" value="Ribosomal_uS11_sf"/>
</dbReference>
<feature type="region of interest" description="Disordered" evidence="6">
    <location>
        <begin position="412"/>
        <end position="432"/>
    </location>
</feature>
<dbReference type="GO" id="GO:0005840">
    <property type="term" value="C:ribosome"/>
    <property type="evidence" value="ECO:0007669"/>
    <property type="project" value="UniProtKB-KW"/>
</dbReference>
<dbReference type="InterPro" id="IPR018102">
    <property type="entry name" value="Ribosomal_uS11_CS"/>
</dbReference>
<dbReference type="PANTHER" id="PTHR43083">
    <property type="entry name" value="MANNAN POLYMERASE II"/>
    <property type="match status" value="1"/>
</dbReference>
<dbReference type="GO" id="GO:0006412">
    <property type="term" value="P:translation"/>
    <property type="evidence" value="ECO:0007669"/>
    <property type="project" value="InterPro"/>
</dbReference>
<evidence type="ECO:0000256" key="5">
    <source>
        <dbReference type="RuleBase" id="RU003629"/>
    </source>
</evidence>
<dbReference type="GO" id="GO:1990904">
    <property type="term" value="C:ribonucleoprotein complex"/>
    <property type="evidence" value="ECO:0007669"/>
    <property type="project" value="UniProtKB-KW"/>
</dbReference>
<evidence type="ECO:0000256" key="4">
    <source>
        <dbReference type="ARBA" id="ARBA00037964"/>
    </source>
</evidence>
<sequence>MNNDNGQTELQSNHSGHVLILTPFKQSVQFIDRFFDNVNKLTYPHSLISLGFLVSDSTDGTIEKLKERAEYESRAESWKRFHSIAIFQKDFKFELASNEDRHAFEVQVKRRNIMAKSRNTLLSAALNEKHEWVLWLDGDVTEYPETLLEELIGMDKDMLVPNCYWHSYNEEGGYDKNNWQETAESWEFQKTIPADQVLVEGYPELITHRKLMIDMRFENGNTDLFHAVPLDAVGGTCTLVRARVHRDGAIFPPFPFQHQVETEGLAKMAKSLGYEVWGLPNYLSNKKVAPKVVEKVTLGPQVREGELVFGVAHIFASFNDTFVHVTDLSGRETISRVTGGMQVKADRDESSPYAAMLAAQQVAAKCKELGINALHIKLRATGGTGTKTPGPGGQAALRALARAGMRIGRIEDVTPIPTDSTRRKGGRRGRRL</sequence>
<keyword evidence="8" id="KW-1185">Reference proteome</keyword>
<dbReference type="FunFam" id="3.30.420.80:FF:000002">
    <property type="entry name" value="40S ribosomal protein S14"/>
    <property type="match status" value="1"/>
</dbReference>
<dbReference type="Pfam" id="PF03452">
    <property type="entry name" value="Anp1"/>
    <property type="match status" value="1"/>
</dbReference>
<accession>A0A0C9M472</accession>
<dbReference type="AlphaFoldDB" id="A0A0C9M472"/>
<proteinExistence type="inferred from homology"/>
<dbReference type="STRING" id="91626.A0A0C9M472"/>
<dbReference type="Pfam" id="PF00411">
    <property type="entry name" value="Ribosomal_S11"/>
    <property type="match status" value="1"/>
</dbReference>
<dbReference type="Gene3D" id="3.90.550.10">
    <property type="entry name" value="Spore Coat Polysaccharide Biosynthesis Protein SpsA, Chain A"/>
    <property type="match status" value="1"/>
</dbReference>
<comment type="similarity">
    <text evidence="1 5">Belongs to the universal ribosomal protein uS11 family.</text>
</comment>
<gene>
    <name evidence="7" type="ORF">MAM1_0004c00475</name>
</gene>
<evidence type="ECO:0000313" key="7">
    <source>
        <dbReference type="EMBL" id="GAN01044.1"/>
    </source>
</evidence>
<keyword evidence="3 5" id="KW-0687">Ribonucleoprotein</keyword>
<dbReference type="PANTHER" id="PTHR43083:SF6">
    <property type="entry name" value="MANNAN POLYMERASE COMPLEXES SUBUNIT MNN9"/>
    <property type="match status" value="1"/>
</dbReference>
<evidence type="ECO:0000256" key="3">
    <source>
        <dbReference type="ARBA" id="ARBA00023274"/>
    </source>
</evidence>
<evidence type="ECO:0000313" key="8">
    <source>
        <dbReference type="Proteomes" id="UP000053815"/>
    </source>
</evidence>
<dbReference type="SUPFAM" id="SSF53137">
    <property type="entry name" value="Translational machinery components"/>
    <property type="match status" value="1"/>
</dbReference>
<dbReference type="OrthoDB" id="2405412at2759"/>
<dbReference type="Gene3D" id="3.30.420.80">
    <property type="entry name" value="Ribosomal protein S11"/>
    <property type="match status" value="1"/>
</dbReference>
<dbReference type="InterPro" id="IPR001971">
    <property type="entry name" value="Ribosomal_uS11"/>
</dbReference>
<dbReference type="HAMAP" id="MF_01310">
    <property type="entry name" value="Ribosomal_uS11"/>
    <property type="match status" value="1"/>
</dbReference>
<feature type="compositionally biased region" description="Basic residues" evidence="6">
    <location>
        <begin position="423"/>
        <end position="432"/>
    </location>
</feature>
<dbReference type="NCBIfam" id="NF007176">
    <property type="entry name" value="PRK09607.1"/>
    <property type="match status" value="1"/>
</dbReference>
<evidence type="ECO:0000256" key="1">
    <source>
        <dbReference type="ARBA" id="ARBA00006194"/>
    </source>
</evidence>
<dbReference type="GO" id="GO:0003735">
    <property type="term" value="F:structural constituent of ribosome"/>
    <property type="evidence" value="ECO:0007669"/>
    <property type="project" value="InterPro"/>
</dbReference>